<dbReference type="Pfam" id="PF01549">
    <property type="entry name" value="ShK"/>
    <property type="match status" value="2"/>
</dbReference>
<name>A0AAF3EMZ7_9BILA</name>
<dbReference type="SMART" id="SM00254">
    <property type="entry name" value="ShKT"/>
    <property type="match status" value="2"/>
</dbReference>
<feature type="signal peptide" evidence="2">
    <location>
        <begin position="1"/>
        <end position="19"/>
    </location>
</feature>
<evidence type="ECO:0000313" key="5">
    <source>
        <dbReference type="WBParaSite" id="MBELARI_LOCUS15418"/>
    </source>
</evidence>
<evidence type="ECO:0000256" key="1">
    <source>
        <dbReference type="PROSITE-ProRule" id="PRU01005"/>
    </source>
</evidence>
<dbReference type="Proteomes" id="UP000887575">
    <property type="component" value="Unassembled WGS sequence"/>
</dbReference>
<sequence>MLFYVLLGFACFLESQVLGQITPATCAPKPDNVSNGLAMGPALNGYCVGGMTCYTDNNKMTCYLNAFGNCPLRPASVPRESAISPYQTGNLQMNCPTGSTCYISDGVKQCFLLSSSCEDFDGSDLCSIWKSNGYCDSSASQQEKLRHCRKTCGLCNLTPTCLDPNPNDCNAWTANDFCRSMFWTSAEKAQYCPSSCNRCL</sequence>
<feature type="domain" description="ShKT" evidence="3">
    <location>
        <begin position="117"/>
        <end position="155"/>
    </location>
</feature>
<proteinExistence type="predicted"/>
<keyword evidence="2" id="KW-0732">Signal</keyword>
<reference evidence="5" key="1">
    <citation type="submission" date="2024-02" db="UniProtKB">
        <authorList>
            <consortium name="WormBaseParasite"/>
        </authorList>
    </citation>
    <scope>IDENTIFICATION</scope>
</reference>
<accession>A0AAF3EMZ7</accession>
<organism evidence="4 5">
    <name type="scientific">Mesorhabditis belari</name>
    <dbReference type="NCBI Taxonomy" id="2138241"/>
    <lineage>
        <taxon>Eukaryota</taxon>
        <taxon>Metazoa</taxon>
        <taxon>Ecdysozoa</taxon>
        <taxon>Nematoda</taxon>
        <taxon>Chromadorea</taxon>
        <taxon>Rhabditida</taxon>
        <taxon>Rhabditina</taxon>
        <taxon>Rhabditomorpha</taxon>
        <taxon>Rhabditoidea</taxon>
        <taxon>Rhabditidae</taxon>
        <taxon>Mesorhabditinae</taxon>
        <taxon>Mesorhabditis</taxon>
    </lineage>
</organism>
<evidence type="ECO:0000256" key="2">
    <source>
        <dbReference type="SAM" id="SignalP"/>
    </source>
</evidence>
<feature type="chain" id="PRO_5042191727" description="ShKT domain-containing protein" evidence="2">
    <location>
        <begin position="20"/>
        <end position="200"/>
    </location>
</feature>
<feature type="domain" description="ShKT" evidence="3">
    <location>
        <begin position="161"/>
        <end position="199"/>
    </location>
</feature>
<dbReference type="PROSITE" id="PS51670">
    <property type="entry name" value="SHKT"/>
    <property type="match status" value="2"/>
</dbReference>
<dbReference type="InterPro" id="IPR003582">
    <property type="entry name" value="ShKT_dom"/>
</dbReference>
<keyword evidence="4" id="KW-1185">Reference proteome</keyword>
<evidence type="ECO:0000259" key="3">
    <source>
        <dbReference type="PROSITE" id="PS51670"/>
    </source>
</evidence>
<comment type="caution">
    <text evidence="1">Lacks conserved residue(s) required for the propagation of feature annotation.</text>
</comment>
<dbReference type="WBParaSite" id="MBELARI_LOCUS15418">
    <property type="protein sequence ID" value="MBELARI_LOCUS15418"/>
    <property type="gene ID" value="MBELARI_LOCUS15418"/>
</dbReference>
<dbReference type="Gene3D" id="1.10.10.1940">
    <property type="match status" value="2"/>
</dbReference>
<protein>
    <recommendedName>
        <fullName evidence="3">ShKT domain-containing protein</fullName>
    </recommendedName>
</protein>
<dbReference type="AlphaFoldDB" id="A0AAF3EMZ7"/>
<evidence type="ECO:0000313" key="4">
    <source>
        <dbReference type="Proteomes" id="UP000887575"/>
    </source>
</evidence>